<dbReference type="InterPro" id="IPR002130">
    <property type="entry name" value="Cyclophilin-type_PPIase_dom"/>
</dbReference>
<dbReference type="EMBL" id="SJPH01000001">
    <property type="protein sequence ID" value="TWT48686.1"/>
    <property type="molecule type" value="Genomic_DNA"/>
</dbReference>
<gene>
    <name evidence="2" type="primary">ppiB_1</name>
    <name evidence="2" type="ORF">Pla111_04610</name>
</gene>
<accession>A0A5C5WCQ2</accession>
<dbReference type="PROSITE" id="PS50072">
    <property type="entry name" value="CSA_PPIASE_2"/>
    <property type="match status" value="1"/>
</dbReference>
<evidence type="ECO:0000313" key="3">
    <source>
        <dbReference type="Proteomes" id="UP000318995"/>
    </source>
</evidence>
<keyword evidence="3" id="KW-1185">Reference proteome</keyword>
<dbReference type="InterPro" id="IPR029000">
    <property type="entry name" value="Cyclophilin-like_dom_sf"/>
</dbReference>
<reference evidence="2 3" key="1">
    <citation type="submission" date="2019-02" db="EMBL/GenBank/DDBJ databases">
        <title>Deep-cultivation of Planctomycetes and their phenomic and genomic characterization uncovers novel biology.</title>
        <authorList>
            <person name="Wiegand S."/>
            <person name="Jogler M."/>
            <person name="Boedeker C."/>
            <person name="Pinto D."/>
            <person name="Vollmers J."/>
            <person name="Rivas-Marin E."/>
            <person name="Kohn T."/>
            <person name="Peeters S.H."/>
            <person name="Heuer A."/>
            <person name="Rast P."/>
            <person name="Oberbeckmann S."/>
            <person name="Bunk B."/>
            <person name="Jeske O."/>
            <person name="Meyerdierks A."/>
            <person name="Storesund J.E."/>
            <person name="Kallscheuer N."/>
            <person name="Luecker S."/>
            <person name="Lage O.M."/>
            <person name="Pohl T."/>
            <person name="Merkel B.J."/>
            <person name="Hornburger P."/>
            <person name="Mueller R.-W."/>
            <person name="Bruemmer F."/>
            <person name="Labrenz M."/>
            <person name="Spormann A.M."/>
            <person name="Op Den Camp H."/>
            <person name="Overmann J."/>
            <person name="Amann R."/>
            <person name="Jetten M.S.M."/>
            <person name="Mascher T."/>
            <person name="Medema M.H."/>
            <person name="Devos D.P."/>
            <person name="Kaster A.-K."/>
            <person name="Ovreas L."/>
            <person name="Rohde M."/>
            <person name="Galperin M.Y."/>
            <person name="Jogler C."/>
        </authorList>
    </citation>
    <scope>NUCLEOTIDE SEQUENCE [LARGE SCALE GENOMIC DNA]</scope>
    <source>
        <strain evidence="2 3">Pla111</strain>
    </source>
</reference>
<dbReference type="SUPFAM" id="SSF50891">
    <property type="entry name" value="Cyclophilin-like"/>
    <property type="match status" value="1"/>
</dbReference>
<dbReference type="InterPro" id="IPR013424">
    <property type="entry name" value="Ice-binding_C"/>
</dbReference>
<keyword evidence="2" id="KW-0413">Isomerase</keyword>
<dbReference type="GO" id="GO:0003755">
    <property type="term" value="F:peptidyl-prolyl cis-trans isomerase activity"/>
    <property type="evidence" value="ECO:0007669"/>
    <property type="project" value="UniProtKB-EC"/>
</dbReference>
<dbReference type="OrthoDB" id="270889at2"/>
<name>A0A5C5WCQ2_9BACT</name>
<evidence type="ECO:0000259" key="1">
    <source>
        <dbReference type="PROSITE" id="PS50072"/>
    </source>
</evidence>
<sequence length="320" mass="33735">MAGGVSRPGWYAVPANLIEQRYPPMQRHLLAVAMLLSAGALVEAQTIRFQTSVGDFDMVLNPTGNANLQSLVDNMIANVTAGVYHESVINRAVEGFVLQMGGFRTDTVVVDRIPFEGFDPVDSFSPVILDRNNDRRVDFSTTGLTNVRGTVSLALSSGPNTGSSSFFINQDDNSFLDSQGFVPFAEISDMTVIERIQNGPKVDISDRIFTQNSAGDFVAQSGNLTFIDVPLDDHGNLIIIESAAVIDAQAAFTGPLLTAFGVDSLATASASGSSTSSSLSPGDIASMFPPLSVSSTGLSVPEPASALLLSLALAGVARRR</sequence>
<evidence type="ECO:0000313" key="2">
    <source>
        <dbReference type="EMBL" id="TWT48686.1"/>
    </source>
</evidence>
<dbReference type="AlphaFoldDB" id="A0A5C5WCQ2"/>
<dbReference type="EC" id="5.2.1.8" evidence="2"/>
<comment type="caution">
    <text evidence="2">The sequence shown here is derived from an EMBL/GenBank/DDBJ whole genome shotgun (WGS) entry which is preliminary data.</text>
</comment>
<dbReference type="Proteomes" id="UP000318995">
    <property type="component" value="Unassembled WGS sequence"/>
</dbReference>
<dbReference type="Pfam" id="PF07589">
    <property type="entry name" value="PEP-CTERM"/>
    <property type="match status" value="1"/>
</dbReference>
<dbReference type="NCBIfam" id="TIGR02595">
    <property type="entry name" value="PEP_CTERM"/>
    <property type="match status" value="1"/>
</dbReference>
<protein>
    <submittedName>
        <fullName evidence="2">Peptidyl-prolyl cis-trans isomerase B</fullName>
        <ecNumber evidence="2">5.2.1.8</ecNumber>
    </submittedName>
</protein>
<organism evidence="2 3">
    <name type="scientific">Botrimarina hoheduenensis</name>
    <dbReference type="NCBI Taxonomy" id="2528000"/>
    <lineage>
        <taxon>Bacteria</taxon>
        <taxon>Pseudomonadati</taxon>
        <taxon>Planctomycetota</taxon>
        <taxon>Planctomycetia</taxon>
        <taxon>Pirellulales</taxon>
        <taxon>Lacipirellulaceae</taxon>
        <taxon>Botrimarina</taxon>
    </lineage>
</organism>
<feature type="domain" description="PPIase cyclophilin-type" evidence="1">
    <location>
        <begin position="62"/>
        <end position="233"/>
    </location>
</feature>
<proteinExistence type="predicted"/>
<dbReference type="Gene3D" id="2.40.100.10">
    <property type="entry name" value="Cyclophilin-like"/>
    <property type="match status" value="1"/>
</dbReference>
<dbReference type="Pfam" id="PF00160">
    <property type="entry name" value="Pro_isomerase"/>
    <property type="match status" value="1"/>
</dbReference>